<evidence type="ECO:0000313" key="1">
    <source>
        <dbReference type="EMBL" id="JAE37418.1"/>
    </source>
</evidence>
<name>A0A0A9HWY7_ARUDO</name>
<proteinExistence type="predicted"/>
<accession>A0A0A9HWY7</accession>
<organism evidence="1">
    <name type="scientific">Arundo donax</name>
    <name type="common">Giant reed</name>
    <name type="synonym">Donax arundinaceus</name>
    <dbReference type="NCBI Taxonomy" id="35708"/>
    <lineage>
        <taxon>Eukaryota</taxon>
        <taxon>Viridiplantae</taxon>
        <taxon>Streptophyta</taxon>
        <taxon>Embryophyta</taxon>
        <taxon>Tracheophyta</taxon>
        <taxon>Spermatophyta</taxon>
        <taxon>Magnoliopsida</taxon>
        <taxon>Liliopsida</taxon>
        <taxon>Poales</taxon>
        <taxon>Poaceae</taxon>
        <taxon>PACMAD clade</taxon>
        <taxon>Arundinoideae</taxon>
        <taxon>Arundineae</taxon>
        <taxon>Arundo</taxon>
    </lineage>
</organism>
<reference evidence="1" key="2">
    <citation type="journal article" date="2015" name="Data Brief">
        <title>Shoot transcriptome of the giant reed, Arundo donax.</title>
        <authorList>
            <person name="Barrero R.A."/>
            <person name="Guerrero F.D."/>
            <person name="Moolhuijzen P."/>
            <person name="Goolsby J.A."/>
            <person name="Tidwell J."/>
            <person name="Bellgard S.E."/>
            <person name="Bellgard M.I."/>
        </authorList>
    </citation>
    <scope>NUCLEOTIDE SEQUENCE</scope>
    <source>
        <tissue evidence="1">Shoot tissue taken approximately 20 cm above the soil surface</tissue>
    </source>
</reference>
<dbReference type="EMBL" id="GBRH01160478">
    <property type="protein sequence ID" value="JAE37418.1"/>
    <property type="molecule type" value="Transcribed_RNA"/>
</dbReference>
<reference evidence="1" key="1">
    <citation type="submission" date="2014-09" db="EMBL/GenBank/DDBJ databases">
        <authorList>
            <person name="Magalhaes I.L.F."/>
            <person name="Oliveira U."/>
            <person name="Santos F.R."/>
            <person name="Vidigal T.H.D.A."/>
            <person name="Brescovit A.D."/>
            <person name="Santos A.J."/>
        </authorList>
    </citation>
    <scope>NUCLEOTIDE SEQUENCE</scope>
    <source>
        <tissue evidence="1">Shoot tissue taken approximately 20 cm above the soil surface</tissue>
    </source>
</reference>
<sequence>MQFQISLLTGSTS</sequence>
<protein>
    <submittedName>
        <fullName evidence="1">Uncharacterized protein</fullName>
    </submittedName>
</protein>